<reference evidence="1" key="1">
    <citation type="journal article" date="2020" name="Nature">
        <title>Giant virus diversity and host interactions through global metagenomics.</title>
        <authorList>
            <person name="Schulz F."/>
            <person name="Roux S."/>
            <person name="Paez-Espino D."/>
            <person name="Jungbluth S."/>
            <person name="Walsh D.A."/>
            <person name="Denef V.J."/>
            <person name="McMahon K.D."/>
            <person name="Konstantinidis K.T."/>
            <person name="Eloe-Fadrosh E.A."/>
            <person name="Kyrpides N.C."/>
            <person name="Woyke T."/>
        </authorList>
    </citation>
    <scope>NUCLEOTIDE SEQUENCE</scope>
    <source>
        <strain evidence="1">GVMAG-M-3300023179-71</strain>
    </source>
</reference>
<dbReference type="EMBL" id="MN739882">
    <property type="protein sequence ID" value="QHT75803.1"/>
    <property type="molecule type" value="Genomic_DNA"/>
</dbReference>
<protein>
    <submittedName>
        <fullName evidence="1">Uncharacterized protein</fullName>
    </submittedName>
</protein>
<name>A0A6C0H715_9ZZZZ</name>
<dbReference type="AlphaFoldDB" id="A0A6C0H715"/>
<evidence type="ECO:0000313" key="1">
    <source>
        <dbReference type="EMBL" id="QHT75803.1"/>
    </source>
</evidence>
<accession>A0A6C0H715</accession>
<sequence length="182" mass="22138">MSQELCLVYLTSNLLEILESGYIKKLQENKLPYIFMTVMKSENIEIMESLNHEFYSGHSVMLIFDDTLIKDKPFYINKEWLGHPKDDLTEYNYEKILPYTNYLKNECLFTKKIKIKKYLKEVHIPIVYLHKHKREYECLIKVLRLIQEEYKNVEVKIITPEKMTYQKEYYYFDKNNSLTTFI</sequence>
<proteinExistence type="predicted"/>
<organism evidence="1">
    <name type="scientific">viral metagenome</name>
    <dbReference type="NCBI Taxonomy" id="1070528"/>
    <lineage>
        <taxon>unclassified sequences</taxon>
        <taxon>metagenomes</taxon>
        <taxon>organismal metagenomes</taxon>
    </lineage>
</organism>